<reference evidence="1" key="1">
    <citation type="submission" date="2010-05" db="EMBL/GenBank/DDBJ databases">
        <authorList>
            <person name="Muzny D."/>
            <person name="Qin X."/>
            <person name="Buhay C."/>
            <person name="Dugan-Rocha S."/>
            <person name="Ding Y."/>
            <person name="Chen G."/>
            <person name="Hawes A."/>
            <person name="Holder M."/>
            <person name="Jhangiani S."/>
            <person name="Johnson A."/>
            <person name="Khan Z."/>
            <person name="Li Z."/>
            <person name="Liu W."/>
            <person name="Liu X."/>
            <person name="Perez L."/>
            <person name="Shen H."/>
            <person name="Wang Q."/>
            <person name="Watt J."/>
            <person name="Xi L."/>
            <person name="Xin Y."/>
            <person name="Zhou J."/>
            <person name="Deng J."/>
            <person name="Jiang H."/>
            <person name="Liu Y."/>
            <person name="Qu J."/>
            <person name="Song X.-Z."/>
            <person name="Zhang L."/>
            <person name="Villasana D."/>
            <person name="Johnson A."/>
            <person name="Liu J."/>
            <person name="Liyanage D."/>
            <person name="Lorensuhewa L."/>
            <person name="Robinson T."/>
            <person name="Song A."/>
            <person name="Song B.-B."/>
            <person name="Dinh H."/>
            <person name="Thornton R."/>
            <person name="Coyle M."/>
            <person name="Francisco L."/>
            <person name="Jackson L."/>
            <person name="Javaid M."/>
            <person name="Korchina V."/>
            <person name="Kovar C."/>
            <person name="Mata R."/>
            <person name="Mathew T."/>
            <person name="Ngo R."/>
            <person name="Nguyen L."/>
            <person name="Nguyen N."/>
            <person name="Okwuonu G."/>
            <person name="Ongeri F."/>
            <person name="Pham C."/>
            <person name="Simmons D."/>
            <person name="Wilczek-Boney K."/>
            <person name="Hale W."/>
            <person name="Jakkamsetti A."/>
            <person name="Pham P."/>
            <person name="Ruth R."/>
            <person name="San Lucas F."/>
            <person name="Warren J."/>
            <person name="Zhang J."/>
            <person name="Zhao Z."/>
            <person name="Zhou C."/>
            <person name="Zhu D."/>
            <person name="Lee S."/>
            <person name="Bess C."/>
            <person name="Blankenburg K."/>
            <person name="Forbes L."/>
            <person name="Fu Q."/>
            <person name="Gubbala S."/>
            <person name="Hirani K."/>
            <person name="Jayaseelan J.C."/>
            <person name="Lara F."/>
            <person name="Munidasa M."/>
            <person name="Palculict T."/>
            <person name="Patil S."/>
            <person name="Pu L.-L."/>
            <person name="Saada N."/>
            <person name="Tang L."/>
            <person name="Weissenberger G."/>
            <person name="Zhu Y."/>
            <person name="Hemphill L."/>
            <person name="Shang Y."/>
            <person name="Youmans B."/>
            <person name="Ayvaz T."/>
            <person name="Ross M."/>
            <person name="Santibanez J."/>
            <person name="Aqrawi P."/>
            <person name="Gross S."/>
            <person name="Joshi V."/>
            <person name="Fowler G."/>
            <person name="Nazareth L."/>
            <person name="Reid J."/>
            <person name="Worley K."/>
            <person name="Petrosino J."/>
            <person name="Highlander S."/>
            <person name="Gibbs R."/>
        </authorList>
    </citation>
    <scope>NUCLEOTIDE SEQUENCE [LARGE SCALE GENOMIC DNA]</scope>
    <source>
        <strain evidence="1">MN8</strain>
    </source>
</reference>
<proteinExistence type="predicted"/>
<gene>
    <name evidence="1" type="ORF">HMPREF0769_10487</name>
</gene>
<dbReference type="EMBL" id="ACJA02000001">
    <property type="protein sequence ID" value="EFH96485.1"/>
    <property type="molecule type" value="Genomic_DNA"/>
</dbReference>
<dbReference type="HOGENOM" id="CLU_146744_0_0_9"/>
<organism evidence="1">
    <name type="scientific">Staphylococcus aureus subsp. aureus MN8</name>
    <dbReference type="NCBI Taxonomy" id="548470"/>
    <lineage>
        <taxon>Bacteria</taxon>
        <taxon>Bacillati</taxon>
        <taxon>Bacillota</taxon>
        <taxon>Bacilli</taxon>
        <taxon>Bacillales</taxon>
        <taxon>Staphylococcaceae</taxon>
        <taxon>Staphylococcus</taxon>
    </lineage>
</organism>
<comment type="caution">
    <text evidence="1">The sequence shown here is derived from an EMBL/GenBank/DDBJ whole genome shotgun (WGS) entry which is preliminary data.</text>
</comment>
<protein>
    <submittedName>
        <fullName evidence="1">Uncharacterized protein</fullName>
    </submittedName>
</protein>
<dbReference type="AlphaFoldDB" id="A0A0E1XD31"/>
<name>A0A0E1XD31_STAAU</name>
<evidence type="ECO:0000313" key="1">
    <source>
        <dbReference type="EMBL" id="EFH96485.1"/>
    </source>
</evidence>
<dbReference type="Proteomes" id="UP000003455">
    <property type="component" value="Chromosome"/>
</dbReference>
<accession>A0A0E1XD31</accession>
<sequence length="149" mass="16673">MLHKRFIFEETGKMIKQPFFKKSNIGRNKNMILRYVTNLKLAKELYQASKPKLQEDKGMIELFEHTFGLQKELVKYVGIAEATTAALYSASFINKNISRLASLSTIGILSAAAYKHFEAGQGKKGAQHALDLLGLATLSLLDTFSCNKK</sequence>